<dbReference type="VEuPathDB" id="MicrosporidiaDB:AEWD_051420"/>
<dbReference type="VEuPathDB" id="MicrosporidiaDB:AEWQ_051420"/>
<dbReference type="OMA" id="FESSYCK"/>
<evidence type="ECO:0000313" key="1">
    <source>
        <dbReference type="EMBL" id="AGE95424.1"/>
    </source>
</evidence>
<name>M1JJ50_ENCCN</name>
<gene>
    <name evidence="1" type="ORF">ECU05_1410</name>
</gene>
<dbReference type="VEuPathDB" id="MicrosporidiaDB:M970_051420"/>
<dbReference type="VEuPathDB" id="MicrosporidiaDB:ECU05_1410"/>
<organism evidence="1">
    <name type="scientific">Encephalitozoon cuniculi</name>
    <name type="common">Microsporidian parasite</name>
    <dbReference type="NCBI Taxonomy" id="6035"/>
    <lineage>
        <taxon>Eukaryota</taxon>
        <taxon>Fungi</taxon>
        <taxon>Fungi incertae sedis</taxon>
        <taxon>Microsporidia</taxon>
        <taxon>Unikaryonidae</taxon>
        <taxon>Encephalitozoon</taxon>
    </lineage>
</organism>
<reference evidence="1" key="1">
    <citation type="journal article" date="2013" name="Eukaryot. Cell">
        <title>Extremely Reduced Levels of Heterozygosity in the Vertebrate Pathogen Encephalitozoon cuniculi.</title>
        <authorList>
            <person name="Selman M."/>
            <person name="Sak B."/>
            <person name="Kvac M."/>
            <person name="Farinelli L."/>
            <person name="Weiss L.M."/>
            <person name="Corradi N."/>
        </authorList>
    </citation>
    <scope>NUCLEOTIDE SEQUENCE</scope>
</reference>
<accession>M1JJ50</accession>
<dbReference type="AlphaFoldDB" id="M1JJ50"/>
<proteinExistence type="predicted"/>
<sequence>MNPIGKKCLVHFGAIDCDISQLDKETIEYIRQRFPSVLADIYRKANLKDKAIQALQNKLAGGSKAVYTHEILYNYIYFEDYCGALQRIASLDFRDQTIECLSLQIFIHQKTLNEKVSCRSEAYNEINSRVLKYLFMHFNIDVFSYFRKALNEFCNNNKECKDKSCGDLKIALFKSHCNRKYLEKLCLKSLEYIYNELDLPEALRLMVHRNPKINEFYLREFARRCLPANEEIKSILERAYSPSLFDLLKRRGSLTKQIVKLKKYYREDYSEKKVKFESSYCKRVRKSRKEEYLKIYTMPEKVRKSNKKK</sequence>
<protein>
    <submittedName>
        <fullName evidence="1">Uncharacterized protein</fullName>
    </submittedName>
</protein>
<dbReference type="VEuPathDB" id="MicrosporidiaDB:AEWR_051420"/>
<dbReference type="EMBL" id="KC513607">
    <property type="protein sequence ID" value="AGE95424.1"/>
    <property type="molecule type" value="Genomic_DNA"/>
</dbReference>